<dbReference type="InterPro" id="IPR020043">
    <property type="entry name" value="Deacetylase_Atu3266-like"/>
</dbReference>
<keyword evidence="2" id="KW-1185">Reference proteome</keyword>
<proteinExistence type="predicted"/>
<name>A0A8S3Z8A3_9EUPU</name>
<dbReference type="GO" id="GO:0016810">
    <property type="term" value="F:hydrolase activity, acting on carbon-nitrogen (but not peptide) bonds"/>
    <property type="evidence" value="ECO:0007669"/>
    <property type="project" value="InterPro"/>
</dbReference>
<evidence type="ECO:0008006" key="3">
    <source>
        <dbReference type="Google" id="ProtNLM"/>
    </source>
</evidence>
<protein>
    <recommendedName>
        <fullName evidence="3">Dihydroorotase</fullName>
    </recommendedName>
</protein>
<organism evidence="1 2">
    <name type="scientific">Candidula unifasciata</name>
    <dbReference type="NCBI Taxonomy" id="100452"/>
    <lineage>
        <taxon>Eukaryota</taxon>
        <taxon>Metazoa</taxon>
        <taxon>Spiralia</taxon>
        <taxon>Lophotrochozoa</taxon>
        <taxon>Mollusca</taxon>
        <taxon>Gastropoda</taxon>
        <taxon>Heterobranchia</taxon>
        <taxon>Euthyneura</taxon>
        <taxon>Panpulmonata</taxon>
        <taxon>Eupulmonata</taxon>
        <taxon>Stylommatophora</taxon>
        <taxon>Helicina</taxon>
        <taxon>Helicoidea</taxon>
        <taxon>Geomitridae</taxon>
        <taxon>Candidula</taxon>
    </lineage>
</organism>
<evidence type="ECO:0000313" key="1">
    <source>
        <dbReference type="EMBL" id="CAG5125653.1"/>
    </source>
</evidence>
<gene>
    <name evidence="1" type="ORF">CUNI_LOCUS11211</name>
</gene>
<dbReference type="InterPro" id="IPR011059">
    <property type="entry name" value="Metal-dep_hydrolase_composite"/>
</dbReference>
<dbReference type="SUPFAM" id="SSF51338">
    <property type="entry name" value="Composite domain of metallo-dependent hydrolases"/>
    <property type="match status" value="1"/>
</dbReference>
<dbReference type="GO" id="GO:0019213">
    <property type="term" value="F:deacetylase activity"/>
    <property type="evidence" value="ECO:0007669"/>
    <property type="project" value="InterPro"/>
</dbReference>
<dbReference type="Gene3D" id="3.20.20.140">
    <property type="entry name" value="Metal-dependent hydrolases"/>
    <property type="match status" value="1"/>
</dbReference>
<dbReference type="SUPFAM" id="SSF51556">
    <property type="entry name" value="Metallo-dependent hydrolases"/>
    <property type="match status" value="1"/>
</dbReference>
<dbReference type="AlphaFoldDB" id="A0A8S3Z8A3"/>
<dbReference type="Proteomes" id="UP000678393">
    <property type="component" value="Unassembled WGS sequence"/>
</dbReference>
<sequence>METAQNLVIRNGLVIDRSQNISQVANVYIANGRIAGIGEPPDRGIQFESFDASGCVVTAGLVDCQVHAYEYVTPLGVNIDRTCLSKGVTTLVDAGSAGSSTFPGLRKFIAERSKAHLYCFLHIAQHGLASAGCVTTGSGGECDSLNVVNVQDCVRVINENRDMIVGIKVRLAAAVCDDGKNEEEVYRRALEAANICQVPLMTHHAMSTIGHGGKLGCPGSLRTGDIYTHCFHGYNSLLDPETGKVDSHCVDAKSRGVLFDVGHGQGSFSWIVAEQCATEGFWPDIISTDLHSDSINGPAYDLLCVMTKMLHLGMPLEDIVAAVTSTPATAIGLTGTSADITVLKVEEGSENLEDSCGDLRLITKMFVPVAVFIGGERCPTSAEKSWPNPSCAAECRARVAKNKETK</sequence>
<dbReference type="EMBL" id="CAJHNH020002116">
    <property type="protein sequence ID" value="CAG5125653.1"/>
    <property type="molecule type" value="Genomic_DNA"/>
</dbReference>
<dbReference type="PANTHER" id="PTHR42717:SF1">
    <property type="entry name" value="IMIDAZOLONEPROPIONASE AND RELATED AMIDOHYDROLASES"/>
    <property type="match status" value="1"/>
</dbReference>
<dbReference type="PIRSF" id="PIRSF039004">
    <property type="entry name" value="ADE_EF_0837"/>
    <property type="match status" value="1"/>
</dbReference>
<dbReference type="OrthoDB" id="194468at2759"/>
<dbReference type="PANTHER" id="PTHR42717">
    <property type="entry name" value="DIHYDROOROTASE-RELATED"/>
    <property type="match status" value="1"/>
</dbReference>
<dbReference type="Gene3D" id="2.30.40.10">
    <property type="entry name" value="Urease, subunit C, domain 1"/>
    <property type="match status" value="1"/>
</dbReference>
<dbReference type="InterPro" id="IPR032466">
    <property type="entry name" value="Metal_Hydrolase"/>
</dbReference>
<dbReference type="Pfam" id="PF22647">
    <property type="entry name" value="EF_0837-like_N"/>
    <property type="match status" value="1"/>
</dbReference>
<comment type="caution">
    <text evidence="1">The sequence shown here is derived from an EMBL/GenBank/DDBJ whole genome shotgun (WGS) entry which is preliminary data.</text>
</comment>
<accession>A0A8S3Z8A3</accession>
<reference evidence="1" key="1">
    <citation type="submission" date="2021-04" db="EMBL/GenBank/DDBJ databases">
        <authorList>
            <consortium name="Molecular Ecology Group"/>
        </authorList>
    </citation>
    <scope>NUCLEOTIDE SEQUENCE</scope>
</reference>
<evidence type="ECO:0000313" key="2">
    <source>
        <dbReference type="Proteomes" id="UP000678393"/>
    </source>
</evidence>